<dbReference type="Pfam" id="PF12796">
    <property type="entry name" value="Ank_2"/>
    <property type="match status" value="1"/>
</dbReference>
<evidence type="ECO:0000256" key="1">
    <source>
        <dbReference type="ARBA" id="ARBA00022737"/>
    </source>
</evidence>
<keyword evidence="1" id="KW-0677">Repeat</keyword>
<protein>
    <recommendedName>
        <fullName evidence="6">Ankyrin repeat domain-containing protein</fullName>
    </recommendedName>
</protein>
<dbReference type="PROSITE" id="PS50297">
    <property type="entry name" value="ANK_REP_REGION"/>
    <property type="match status" value="2"/>
</dbReference>
<dbReference type="SMART" id="SM00248">
    <property type="entry name" value="ANK"/>
    <property type="match status" value="2"/>
</dbReference>
<evidence type="ECO:0000313" key="4">
    <source>
        <dbReference type="EMBL" id="KOR44897.1"/>
    </source>
</evidence>
<sequence length="125" mass="13646">MTAREDVSLLNSVLDDFRKMAMFEGYEIDSPESPGMDGDTPLHIAALQGDVNAVNVFLPHVKNINVTGGIGNTPLHYAVTRNHLKVAQILLKNGADINFKNDYDDSPADLMAGKAGFDELVFLEQ</sequence>
<dbReference type="PANTHER" id="PTHR24171">
    <property type="entry name" value="ANKYRIN REPEAT DOMAIN-CONTAINING PROTEIN 39-RELATED"/>
    <property type="match status" value="1"/>
</dbReference>
<gene>
    <name evidence="4" type="ORF">ADT25_09810</name>
</gene>
<evidence type="ECO:0000256" key="2">
    <source>
        <dbReference type="ARBA" id="ARBA00023043"/>
    </source>
</evidence>
<evidence type="ECO:0008006" key="6">
    <source>
        <dbReference type="Google" id="ProtNLM"/>
    </source>
</evidence>
<name>A0AAP0ZL92_9XANT</name>
<dbReference type="Proteomes" id="UP000036790">
    <property type="component" value="Unassembled WGS sequence"/>
</dbReference>
<dbReference type="EMBL" id="LHUJ01000171">
    <property type="protein sequence ID" value="KOR44897.1"/>
    <property type="molecule type" value="Genomic_DNA"/>
</dbReference>
<feature type="repeat" description="ANK" evidence="3">
    <location>
        <begin position="70"/>
        <end position="102"/>
    </location>
</feature>
<accession>A0AAP0ZL92</accession>
<dbReference type="AlphaFoldDB" id="A0AAP0ZL92"/>
<dbReference type="InterPro" id="IPR002110">
    <property type="entry name" value="Ankyrin_rpt"/>
</dbReference>
<dbReference type="Gene3D" id="1.25.40.20">
    <property type="entry name" value="Ankyrin repeat-containing domain"/>
    <property type="match status" value="1"/>
</dbReference>
<dbReference type="InterPro" id="IPR036770">
    <property type="entry name" value="Ankyrin_rpt-contain_sf"/>
</dbReference>
<dbReference type="PRINTS" id="PR01415">
    <property type="entry name" value="ANKYRIN"/>
</dbReference>
<feature type="repeat" description="ANK" evidence="3">
    <location>
        <begin position="37"/>
        <end position="69"/>
    </location>
</feature>
<organism evidence="4 5">
    <name type="scientific">Xanthomonas oryzae</name>
    <dbReference type="NCBI Taxonomy" id="347"/>
    <lineage>
        <taxon>Bacteria</taxon>
        <taxon>Pseudomonadati</taxon>
        <taxon>Pseudomonadota</taxon>
        <taxon>Gammaproteobacteria</taxon>
        <taxon>Lysobacterales</taxon>
        <taxon>Lysobacteraceae</taxon>
        <taxon>Xanthomonas</taxon>
    </lineage>
</organism>
<dbReference type="SUPFAM" id="SSF48403">
    <property type="entry name" value="Ankyrin repeat"/>
    <property type="match status" value="1"/>
</dbReference>
<reference evidence="4 5" key="1">
    <citation type="submission" date="2015-07" db="EMBL/GenBank/DDBJ databases">
        <authorList>
            <consortium name="Consortium for Microbial Forensics and Genomics (microFORGE)"/>
            <person name="Knight B.M."/>
            <person name="Roberts D.P."/>
            <person name="Lin D."/>
            <person name="Hari K."/>
            <person name="Fletcher J."/>
            <person name="Melcher U."/>
            <person name="Blagden T."/>
            <person name="Winegar R.A."/>
        </authorList>
    </citation>
    <scope>NUCLEOTIDE SEQUENCE [LARGE SCALE GENOMIC DNA]</scope>
    <source>
        <strain evidence="4 5">X11-5A</strain>
    </source>
</reference>
<evidence type="ECO:0000313" key="5">
    <source>
        <dbReference type="Proteomes" id="UP000036790"/>
    </source>
</evidence>
<dbReference type="RefSeq" id="WP_019302571.1">
    <property type="nucleotide sequence ID" value="NZ_CP036251.1"/>
</dbReference>
<reference evidence="4 5" key="2">
    <citation type="submission" date="2015-09" db="EMBL/GenBank/DDBJ databases">
        <title>Draft genome sequence of Xanthomonas oryzae pv. USA str. X11-5A.</title>
        <authorList>
            <person name="Knight B.M."/>
            <person name="Roberts D.P."/>
            <person name="Lin D."/>
            <person name="Hari K."/>
            <person name="Fletcher J."/>
            <person name="Melcher U."/>
            <person name="Blagden T."/>
            <person name="Winegar R.A."/>
        </authorList>
    </citation>
    <scope>NUCLEOTIDE SEQUENCE [LARGE SCALE GENOMIC DNA]</scope>
    <source>
        <strain evidence="4 5">X11-5A</strain>
    </source>
</reference>
<keyword evidence="2 3" id="KW-0040">ANK repeat</keyword>
<dbReference type="PROSITE" id="PS50088">
    <property type="entry name" value="ANK_REPEAT"/>
    <property type="match status" value="2"/>
</dbReference>
<proteinExistence type="predicted"/>
<comment type="caution">
    <text evidence="4">The sequence shown here is derived from an EMBL/GenBank/DDBJ whole genome shotgun (WGS) entry which is preliminary data.</text>
</comment>
<evidence type="ECO:0000256" key="3">
    <source>
        <dbReference type="PROSITE-ProRule" id="PRU00023"/>
    </source>
</evidence>